<accession>A0A7R9MRM7</accession>
<name>A0A7R9MRM7_9ACAR</name>
<gene>
    <name evidence="2" type="ORF">ONB1V03_LOCUS20550</name>
</gene>
<keyword evidence="3" id="KW-1185">Reference proteome</keyword>
<dbReference type="EMBL" id="CAJPVJ010035593">
    <property type="protein sequence ID" value="CAG2181129.1"/>
    <property type="molecule type" value="Genomic_DNA"/>
</dbReference>
<reference evidence="2" key="1">
    <citation type="submission" date="2020-11" db="EMBL/GenBank/DDBJ databases">
        <authorList>
            <person name="Tran Van P."/>
        </authorList>
    </citation>
    <scope>NUCLEOTIDE SEQUENCE</scope>
</reference>
<dbReference type="EMBL" id="OC950418">
    <property type="protein sequence ID" value="CAD7663992.1"/>
    <property type="molecule type" value="Genomic_DNA"/>
</dbReference>
<feature type="region of interest" description="Disordered" evidence="1">
    <location>
        <begin position="58"/>
        <end position="88"/>
    </location>
</feature>
<dbReference type="AlphaFoldDB" id="A0A7R9MRM7"/>
<sequence>MTTMRPSSRQPPPPSARDRRPRPPPPRRRRPHRRWRRSSTTRVFRRLLPLPTIRVPTPRTCPFGFPRFGANLAPKRRSQDNTSRRPIT</sequence>
<evidence type="ECO:0000313" key="2">
    <source>
        <dbReference type="EMBL" id="CAD7663992.1"/>
    </source>
</evidence>
<evidence type="ECO:0000256" key="1">
    <source>
        <dbReference type="SAM" id="MobiDB-lite"/>
    </source>
</evidence>
<feature type="compositionally biased region" description="Basic and acidic residues" evidence="1">
    <location>
        <begin position="77"/>
        <end position="88"/>
    </location>
</feature>
<dbReference type="Proteomes" id="UP000728032">
    <property type="component" value="Unassembled WGS sequence"/>
</dbReference>
<feature type="compositionally biased region" description="Basic residues" evidence="1">
    <location>
        <begin position="19"/>
        <end position="40"/>
    </location>
</feature>
<protein>
    <submittedName>
        <fullName evidence="2">Uncharacterized protein</fullName>
    </submittedName>
</protein>
<organism evidence="2">
    <name type="scientific">Oppiella nova</name>
    <dbReference type="NCBI Taxonomy" id="334625"/>
    <lineage>
        <taxon>Eukaryota</taxon>
        <taxon>Metazoa</taxon>
        <taxon>Ecdysozoa</taxon>
        <taxon>Arthropoda</taxon>
        <taxon>Chelicerata</taxon>
        <taxon>Arachnida</taxon>
        <taxon>Acari</taxon>
        <taxon>Acariformes</taxon>
        <taxon>Sarcoptiformes</taxon>
        <taxon>Oribatida</taxon>
        <taxon>Brachypylina</taxon>
        <taxon>Oppioidea</taxon>
        <taxon>Oppiidae</taxon>
        <taxon>Oppiella</taxon>
    </lineage>
</organism>
<evidence type="ECO:0000313" key="3">
    <source>
        <dbReference type="Proteomes" id="UP000728032"/>
    </source>
</evidence>
<proteinExistence type="predicted"/>
<feature type="region of interest" description="Disordered" evidence="1">
    <location>
        <begin position="1"/>
        <end position="40"/>
    </location>
</feature>